<dbReference type="InterPro" id="IPR001279">
    <property type="entry name" value="Metallo-B-lactamas"/>
</dbReference>
<dbReference type="Pfam" id="PF00753">
    <property type="entry name" value="Lactamase_B"/>
    <property type="match status" value="1"/>
</dbReference>
<gene>
    <name evidence="2" type="ORF">MBMO_EBAC080-L31E09.68</name>
</gene>
<dbReference type="PANTHER" id="PTHR42951">
    <property type="entry name" value="METALLO-BETA-LACTAMASE DOMAIN-CONTAINING"/>
    <property type="match status" value="1"/>
</dbReference>
<feature type="domain" description="Metallo-beta-lactamase" evidence="1">
    <location>
        <begin position="26"/>
        <end position="231"/>
    </location>
</feature>
<evidence type="ECO:0000259" key="1">
    <source>
        <dbReference type="SMART" id="SM00849"/>
    </source>
</evidence>
<reference evidence="2" key="1">
    <citation type="submission" date="2003-11" db="EMBL/GenBank/DDBJ databases">
        <authorList>
            <person name="Heidelberg J.F."/>
            <person name="Eisen J.A."/>
            <person name="Nelson W.C."/>
            <person name="DeLong E.F."/>
        </authorList>
    </citation>
    <scope>NUCLEOTIDE SEQUENCE</scope>
</reference>
<evidence type="ECO:0000313" key="2">
    <source>
        <dbReference type="EMBL" id="AAR38150.1"/>
    </source>
</evidence>
<sequence length="317" mass="35911">MTSRLNVSNIADGISVIDSGYFSKDFAAIYLLRQGNEVAIIETGNKYSATNVQKALKMDGLSFSDVAYIIPTHVHLDHAGGAGELMNRCQNAQLIVHPRGARHMINPSKLIEGAMAVYGEENFNKLYGEIIPIDSSRVIEADDKFILDFEGRELKFIDTPGHARHHFCVWDKQTESMFTGDTFGVSYRDLDKENEVYIFPSTSPVQFDPEALIKSIYKIMEYKPQRVCLTHFAAIKPTQKVVNQLIDGIHFVSNLAKKYATENDAELIIQDEMINYFLKGIKKVGNDDLEFCRDRLKLDVEINTQGLIYWQQKISSN</sequence>
<reference evidence="2" key="2">
    <citation type="submission" date="2003-12" db="EMBL/GenBank/DDBJ databases">
        <title>Monterey Bay Coastal Ocean Microbial Observatory environmental clone sequencing.</title>
        <authorList>
            <person name="DeLong E.F."/>
        </authorList>
    </citation>
    <scope>NUCLEOTIDE SEQUENCE</scope>
</reference>
<dbReference type="EMBL" id="AY458646">
    <property type="protein sequence ID" value="AAR38150.1"/>
    <property type="molecule type" value="Genomic_DNA"/>
</dbReference>
<dbReference type="AlphaFoldDB" id="Q6SFR2"/>
<dbReference type="SUPFAM" id="SSF56281">
    <property type="entry name" value="Metallo-hydrolase/oxidoreductase"/>
    <property type="match status" value="1"/>
</dbReference>
<dbReference type="InterPro" id="IPR050855">
    <property type="entry name" value="NDM-1-like"/>
</dbReference>
<accession>Q6SFR2</accession>
<name>Q6SFR2_9BACT</name>
<dbReference type="InterPro" id="IPR036866">
    <property type="entry name" value="RibonucZ/Hydroxyglut_hydro"/>
</dbReference>
<dbReference type="PANTHER" id="PTHR42951:SF22">
    <property type="entry name" value="METALLO BETA-LACTAMASE SUPERFAMILY LIPOPROTEIN"/>
    <property type="match status" value="1"/>
</dbReference>
<proteinExistence type="predicted"/>
<dbReference type="SMART" id="SM00849">
    <property type="entry name" value="Lactamase_B"/>
    <property type="match status" value="1"/>
</dbReference>
<organism evidence="2">
    <name type="scientific">uncultured marine bacterium 578</name>
    <dbReference type="NCBI Taxonomy" id="257399"/>
    <lineage>
        <taxon>Bacteria</taxon>
        <taxon>environmental samples</taxon>
    </lineage>
</organism>
<dbReference type="Gene3D" id="3.60.15.10">
    <property type="entry name" value="Ribonuclease Z/Hydroxyacylglutathione hydrolase-like"/>
    <property type="match status" value="1"/>
</dbReference>
<protein>
    <submittedName>
        <fullName evidence="2">Metallo-beta-lactamase family protein, putative</fullName>
    </submittedName>
</protein>
<dbReference type="CDD" id="cd07726">
    <property type="entry name" value="ST1585-like_MBL-fold"/>
    <property type="match status" value="1"/>
</dbReference>
<dbReference type="InterPro" id="IPR037482">
    <property type="entry name" value="ST1585_MBL-fold"/>
</dbReference>